<evidence type="ECO:0000259" key="1">
    <source>
        <dbReference type="Pfam" id="PF16335"/>
    </source>
</evidence>
<dbReference type="EMBL" id="ML769397">
    <property type="protein sequence ID" value="KAE9407196.1"/>
    <property type="molecule type" value="Genomic_DNA"/>
</dbReference>
<keyword evidence="4" id="KW-1185">Reference proteome</keyword>
<dbReference type="InterPro" id="IPR032514">
    <property type="entry name" value="GtaA_central"/>
</dbReference>
<dbReference type="Proteomes" id="UP000799118">
    <property type="component" value="Unassembled WGS sequence"/>
</dbReference>
<dbReference type="InterPro" id="IPR033433">
    <property type="entry name" value="GtaA_N"/>
</dbReference>
<dbReference type="Pfam" id="PF16335">
    <property type="entry name" value="GtaA_6_Hairpin"/>
    <property type="match status" value="1"/>
</dbReference>
<dbReference type="InterPro" id="IPR008928">
    <property type="entry name" value="6-hairpin_glycosidase_sf"/>
</dbReference>
<evidence type="ECO:0000313" key="4">
    <source>
        <dbReference type="Proteomes" id="UP000799118"/>
    </source>
</evidence>
<feature type="domain" description="Glutaminase A N-terminal" evidence="2">
    <location>
        <begin position="119"/>
        <end position="349"/>
    </location>
</feature>
<dbReference type="OrthoDB" id="3918848at2759"/>
<sequence>MQRWYHRLSLSTMVSTWNLALSIFLTLSVYPIVSAWTSTPFNPPSYPLAVRTPYLSTWLPSGSGAALNDVWPQFWTGAITGWAGFLVVDGDAYSFLGDPDVSGAAFAKATQVSAEFTSTQSIFTLKAGSIEVTATFFSPIEPTDLVKQSIPFSYLSVSAASTDGLSHIVSVYTDISGEWLTSNDALTINWTTTATAAVITHQSQLETQTVYGESADRILQGSVYYSTENLAGTTYQTGQDIVVRAQFINNGVLSDTVDTNYRAVSDDWPVFALAHLLGDVTSTPQSVVFSIGQVRDPVIEYIQQDNTFEGRSYYFWSAYSTIAEVISDFLSDYSAALSRANSLDETLQAASASISSSYTDIVALSMRQTFGATELTISGSPGAWNTSDTLMFLKEISSDGNVNTVDVIMPAWPAFMYLNPALGKYLLLPLLQYQATGQYPNLYACHDMGASYPIANGHNLGNDEPMPIEESGNMLNMALDYTQRTGDTSLVTTYSSLFTQWADYLVANTLFPADQLATTDFDGALPNQTNLAIKGIIGIKAMSVILSTYLHDASSASTYNSTAESYLKTWQTFGISTDGSHLILEYGNETTEVLGYNLAMDALLGLDFMPASVKSLQSTWYENNMALYGFPIDSRTTYTSAQWMIWTGMTTSTSVQNGFIDAIRSWLSSGLTSTPFGDRFEDDTGANSGNEARPVVGGNLALLLL</sequence>
<dbReference type="InterPro" id="IPR052743">
    <property type="entry name" value="Glutaminase_GtaA"/>
</dbReference>
<dbReference type="AlphaFoldDB" id="A0A6A4I9B0"/>
<gene>
    <name evidence="3" type="ORF">BT96DRAFT_963209</name>
</gene>
<reference evidence="3" key="1">
    <citation type="journal article" date="2019" name="Environ. Microbiol.">
        <title>Fungal ecological strategies reflected in gene transcription - a case study of two litter decomposers.</title>
        <authorList>
            <person name="Barbi F."/>
            <person name="Kohler A."/>
            <person name="Barry K."/>
            <person name="Baskaran P."/>
            <person name="Daum C."/>
            <person name="Fauchery L."/>
            <person name="Ihrmark K."/>
            <person name="Kuo A."/>
            <person name="LaButti K."/>
            <person name="Lipzen A."/>
            <person name="Morin E."/>
            <person name="Grigoriev I.V."/>
            <person name="Henrissat B."/>
            <person name="Lindahl B."/>
            <person name="Martin F."/>
        </authorList>
    </citation>
    <scope>NUCLEOTIDE SEQUENCE</scope>
    <source>
        <strain evidence="3">JB14</strain>
    </source>
</reference>
<dbReference type="PANTHER" id="PTHR31987">
    <property type="entry name" value="GLUTAMINASE A-RELATED"/>
    <property type="match status" value="1"/>
</dbReference>
<name>A0A6A4I9B0_9AGAR</name>
<accession>A0A6A4I9B0</accession>
<dbReference type="SUPFAM" id="SSF48208">
    <property type="entry name" value="Six-hairpin glycosidases"/>
    <property type="match status" value="1"/>
</dbReference>
<organism evidence="3 4">
    <name type="scientific">Gymnopus androsaceus JB14</name>
    <dbReference type="NCBI Taxonomy" id="1447944"/>
    <lineage>
        <taxon>Eukaryota</taxon>
        <taxon>Fungi</taxon>
        <taxon>Dikarya</taxon>
        <taxon>Basidiomycota</taxon>
        <taxon>Agaricomycotina</taxon>
        <taxon>Agaricomycetes</taxon>
        <taxon>Agaricomycetidae</taxon>
        <taxon>Agaricales</taxon>
        <taxon>Marasmiineae</taxon>
        <taxon>Omphalotaceae</taxon>
        <taxon>Gymnopus</taxon>
    </lineage>
</organism>
<dbReference type="Pfam" id="PF17168">
    <property type="entry name" value="DUF5127"/>
    <property type="match status" value="1"/>
</dbReference>
<feature type="domain" description="Glutaminase A central" evidence="1">
    <location>
        <begin position="355"/>
        <end position="703"/>
    </location>
</feature>
<evidence type="ECO:0000259" key="2">
    <source>
        <dbReference type="Pfam" id="PF17168"/>
    </source>
</evidence>
<evidence type="ECO:0000313" key="3">
    <source>
        <dbReference type="EMBL" id="KAE9407196.1"/>
    </source>
</evidence>
<dbReference type="PANTHER" id="PTHR31987:SF1">
    <property type="entry name" value="GLUTAMINASE A"/>
    <property type="match status" value="1"/>
</dbReference>
<dbReference type="GO" id="GO:0005975">
    <property type="term" value="P:carbohydrate metabolic process"/>
    <property type="evidence" value="ECO:0007669"/>
    <property type="project" value="InterPro"/>
</dbReference>
<protein>
    <submittedName>
        <fullName evidence="3">DUF1793-domain-containing protein</fullName>
    </submittedName>
</protein>
<proteinExistence type="predicted"/>